<keyword evidence="3" id="KW-0282">Flagellum</keyword>
<evidence type="ECO:0000256" key="1">
    <source>
        <dbReference type="RuleBase" id="RU362063"/>
    </source>
</evidence>
<dbReference type="Pfam" id="PF13144">
    <property type="entry name" value="ChapFlgA"/>
    <property type="match status" value="1"/>
</dbReference>
<comment type="caution">
    <text evidence="3">The sequence shown here is derived from an EMBL/GenBank/DDBJ whole genome shotgun (WGS) entry which is preliminary data.</text>
</comment>
<gene>
    <name evidence="3" type="primary">flgA</name>
    <name evidence="3" type="ORF">HK107_03445</name>
</gene>
<dbReference type="CDD" id="cd11614">
    <property type="entry name" value="SAF_CpaB_FlgA_like"/>
    <property type="match status" value="1"/>
</dbReference>
<accession>A0A7Y3W4L8</accession>
<keyword evidence="3" id="KW-0966">Cell projection</keyword>
<evidence type="ECO:0000259" key="2">
    <source>
        <dbReference type="Pfam" id="PF13144"/>
    </source>
</evidence>
<dbReference type="PANTHER" id="PTHR36307">
    <property type="entry name" value="FLAGELLA BASAL BODY P-RING FORMATION PROTEIN FLGA"/>
    <property type="match status" value="1"/>
</dbReference>
<protein>
    <recommendedName>
        <fullName evidence="1">Flagella basal body P-ring formation protein FlgA</fullName>
    </recommendedName>
</protein>
<comment type="function">
    <text evidence="1">Involved in the assembly process of the P-ring formation. It may associate with FlgF on the rod constituting a structure essential for the P-ring assembly or may act as a modulator protein for the P-ring assembly.</text>
</comment>
<comment type="similarity">
    <text evidence="1">Belongs to the FlgA family.</text>
</comment>
<dbReference type="NCBIfam" id="TIGR03170">
    <property type="entry name" value="flgA_cterm"/>
    <property type="match status" value="1"/>
</dbReference>
<organism evidence="3 4">
    <name type="scientific">Parvularcula mediterranea</name>
    <dbReference type="NCBI Taxonomy" id="2732508"/>
    <lineage>
        <taxon>Bacteria</taxon>
        <taxon>Pseudomonadati</taxon>
        <taxon>Pseudomonadota</taxon>
        <taxon>Alphaproteobacteria</taxon>
        <taxon>Parvularculales</taxon>
        <taxon>Parvularculaceae</taxon>
        <taxon>Parvularcula</taxon>
    </lineage>
</organism>
<name>A0A7Y3W4L8_9PROT</name>
<dbReference type="InterPro" id="IPR039246">
    <property type="entry name" value="Flagellar_FlgA"/>
</dbReference>
<dbReference type="GO" id="GO:0042597">
    <property type="term" value="C:periplasmic space"/>
    <property type="evidence" value="ECO:0007669"/>
    <property type="project" value="UniProtKB-SubCell"/>
</dbReference>
<keyword evidence="1" id="KW-0574">Periplasm</keyword>
<proteinExistence type="inferred from homology"/>
<feature type="domain" description="Flagella basal body P-ring formation protein FlgA SAF" evidence="2">
    <location>
        <begin position="28"/>
        <end position="124"/>
    </location>
</feature>
<reference evidence="3 4" key="1">
    <citation type="submission" date="2020-05" db="EMBL/GenBank/DDBJ databases">
        <title>Parvularcula mediterraneae sp. nov., isolated from polypropylene straw from shallow seawater of the seashore of Laganas in Zakynthos island, Greece.</title>
        <authorList>
            <person name="Szabo I."/>
            <person name="Al-Omari J."/>
            <person name="Rado J."/>
            <person name="Szerdahelyi G.S."/>
        </authorList>
    </citation>
    <scope>NUCLEOTIDE SEQUENCE [LARGE SCALE GENOMIC DNA]</scope>
    <source>
        <strain evidence="3 4">ZS-1/3</strain>
    </source>
</reference>
<comment type="subcellular location">
    <subcellularLocation>
        <location evidence="1">Periplasm</location>
    </subcellularLocation>
</comment>
<keyword evidence="3" id="KW-0969">Cilium</keyword>
<dbReference type="EMBL" id="JABFCX010000002">
    <property type="protein sequence ID" value="NNU15381.1"/>
    <property type="molecule type" value="Genomic_DNA"/>
</dbReference>
<dbReference type="GO" id="GO:0044780">
    <property type="term" value="P:bacterial-type flagellum assembly"/>
    <property type="evidence" value="ECO:0007669"/>
    <property type="project" value="InterPro"/>
</dbReference>
<dbReference type="AlphaFoldDB" id="A0A7Y3W4L8"/>
<dbReference type="RefSeq" id="WP_173196818.1">
    <property type="nucleotide sequence ID" value="NZ_JABFCX010000002.1"/>
</dbReference>
<dbReference type="Proteomes" id="UP000536835">
    <property type="component" value="Unassembled WGS sequence"/>
</dbReference>
<sequence length="126" mass="13201">MIGVIAALAIVAGDVTASRTLGRGMIIEASDLEGDAATREELIGRQLRRSVREGGRLWLSDTSAPLAVMRQSTVSIVFRRGSLRLITEGRAMGQGGVGDSISVTLPGRRSSVMATIIGPGRVEVSP</sequence>
<dbReference type="InterPro" id="IPR017585">
    <property type="entry name" value="SAF_FlgA"/>
</dbReference>
<keyword evidence="1" id="KW-1005">Bacterial flagellum biogenesis</keyword>
<evidence type="ECO:0000313" key="4">
    <source>
        <dbReference type="Proteomes" id="UP000536835"/>
    </source>
</evidence>
<dbReference type="Gene3D" id="2.30.30.760">
    <property type="match status" value="1"/>
</dbReference>
<evidence type="ECO:0000313" key="3">
    <source>
        <dbReference type="EMBL" id="NNU15381.1"/>
    </source>
</evidence>
<dbReference type="PANTHER" id="PTHR36307:SF1">
    <property type="entry name" value="FLAGELLA BASAL BODY P-RING FORMATION PROTEIN FLGA"/>
    <property type="match status" value="1"/>
</dbReference>
<keyword evidence="4" id="KW-1185">Reference proteome</keyword>